<feature type="domain" description="GFO/IDH/MocA-like oxidoreductase" evidence="4">
    <location>
        <begin position="133"/>
        <end position="247"/>
    </location>
</feature>
<dbReference type="PANTHER" id="PTHR22604:SF105">
    <property type="entry name" value="TRANS-1,2-DIHYDROBENZENE-1,2-DIOL DEHYDROGENASE"/>
    <property type="match status" value="1"/>
</dbReference>
<gene>
    <name evidence="5" type="ORF">ISP13_05805</name>
</gene>
<evidence type="ECO:0000256" key="1">
    <source>
        <dbReference type="ARBA" id="ARBA00010928"/>
    </source>
</evidence>
<dbReference type="Pfam" id="PF22725">
    <property type="entry name" value="GFO_IDH_MocA_C3"/>
    <property type="match status" value="1"/>
</dbReference>
<organism evidence="5 6">
    <name type="scientific">Dyella lipolytica</name>
    <dbReference type="NCBI Taxonomy" id="1867835"/>
    <lineage>
        <taxon>Bacteria</taxon>
        <taxon>Pseudomonadati</taxon>
        <taxon>Pseudomonadota</taxon>
        <taxon>Gammaproteobacteria</taxon>
        <taxon>Lysobacterales</taxon>
        <taxon>Rhodanobacteraceae</taxon>
        <taxon>Dyella</taxon>
    </lineage>
</organism>
<dbReference type="InterPro" id="IPR000683">
    <property type="entry name" value="Gfo/Idh/MocA-like_OxRdtase_N"/>
</dbReference>
<dbReference type="Pfam" id="PF01408">
    <property type="entry name" value="GFO_IDH_MocA"/>
    <property type="match status" value="1"/>
</dbReference>
<dbReference type="Gene3D" id="3.40.50.720">
    <property type="entry name" value="NAD(P)-binding Rossmann-like Domain"/>
    <property type="match status" value="1"/>
</dbReference>
<comment type="caution">
    <text evidence="5">The sequence shown here is derived from an EMBL/GenBank/DDBJ whole genome shotgun (WGS) entry which is preliminary data.</text>
</comment>
<dbReference type="PANTHER" id="PTHR22604">
    <property type="entry name" value="OXIDOREDUCTASES"/>
    <property type="match status" value="1"/>
</dbReference>
<dbReference type="RefSeq" id="WP_284398343.1">
    <property type="nucleotide sequence ID" value="NZ_BSNQ01000003.1"/>
</dbReference>
<proteinExistence type="inferred from homology"/>
<evidence type="ECO:0000256" key="2">
    <source>
        <dbReference type="ARBA" id="ARBA00023002"/>
    </source>
</evidence>
<dbReference type="Gene3D" id="3.30.360.10">
    <property type="entry name" value="Dihydrodipicolinate Reductase, domain 2"/>
    <property type="match status" value="1"/>
</dbReference>
<feature type="domain" description="Gfo/Idh/MocA-like oxidoreductase N-terminal" evidence="3">
    <location>
        <begin position="5"/>
        <end position="121"/>
    </location>
</feature>
<protein>
    <submittedName>
        <fullName evidence="5">Gfo/Idh/MocA family oxidoreductase</fullName>
    </submittedName>
</protein>
<dbReference type="EMBL" id="JADIKG010000011">
    <property type="protein sequence ID" value="MFK2873041.1"/>
    <property type="molecule type" value="Genomic_DNA"/>
</dbReference>
<name>A0ABW8ISU7_9GAMM</name>
<dbReference type="SUPFAM" id="SSF51735">
    <property type="entry name" value="NAD(P)-binding Rossmann-fold domains"/>
    <property type="match status" value="1"/>
</dbReference>
<dbReference type="InterPro" id="IPR036291">
    <property type="entry name" value="NAD(P)-bd_dom_sf"/>
</dbReference>
<keyword evidence="6" id="KW-1185">Reference proteome</keyword>
<dbReference type="Proteomes" id="UP001620405">
    <property type="component" value="Unassembled WGS sequence"/>
</dbReference>
<comment type="similarity">
    <text evidence="1">Belongs to the Gfo/Idh/MocA family.</text>
</comment>
<evidence type="ECO:0000259" key="4">
    <source>
        <dbReference type="Pfam" id="PF22725"/>
    </source>
</evidence>
<dbReference type="SUPFAM" id="SSF55347">
    <property type="entry name" value="Glyceraldehyde-3-phosphate dehydrogenase-like, C-terminal domain"/>
    <property type="match status" value="1"/>
</dbReference>
<evidence type="ECO:0000313" key="6">
    <source>
        <dbReference type="Proteomes" id="UP001620405"/>
    </source>
</evidence>
<keyword evidence="2" id="KW-0560">Oxidoreductase</keyword>
<evidence type="ECO:0000313" key="5">
    <source>
        <dbReference type="EMBL" id="MFK2873041.1"/>
    </source>
</evidence>
<dbReference type="InterPro" id="IPR050984">
    <property type="entry name" value="Gfo/Idh/MocA_domain"/>
</dbReference>
<reference evidence="5 6" key="1">
    <citation type="submission" date="2020-10" db="EMBL/GenBank/DDBJ databases">
        <title>Phylogeny of dyella-like bacteria.</title>
        <authorList>
            <person name="Fu J."/>
        </authorList>
    </citation>
    <scope>NUCLEOTIDE SEQUENCE [LARGE SCALE GENOMIC DNA]</scope>
    <source>
        <strain evidence="5 6">DHOB07</strain>
    </source>
</reference>
<evidence type="ECO:0000259" key="3">
    <source>
        <dbReference type="Pfam" id="PF01408"/>
    </source>
</evidence>
<accession>A0ABW8ISU7</accession>
<sequence>MQQVIRWGILGTGVIAHKFAAALRNVPGATLAAVASRTSGNAKAFGRDVDVSRCHGSYQELADDAEVDVIYVATPHPQHAENTLMCLQGGKAVLCEKPFTMNLREARAAIELARQKNLFLMEAMWTRFLPVVAEAKRVIASGEIGRVQQCHGDFGFAANDASAHRLYDRDLGGGALLDVGIYPLSLAAYFLGAIDSVTAVAQLGDTGVDMQTAFTLQHRGGAVSSCACAINAQTPTELTIAGDLGYLRLESPFYVSNALTVVLANGERRTIPCPYIGNGYCLEAMEVTRCLREGLIESPVMSHDESLALMTCLDLIREQIGLTYPADLNV</sequence>
<dbReference type="InterPro" id="IPR055170">
    <property type="entry name" value="GFO_IDH_MocA-like_dom"/>
</dbReference>